<evidence type="ECO:0000256" key="14">
    <source>
        <dbReference type="SAM" id="MobiDB-lite"/>
    </source>
</evidence>
<reference evidence="15 16" key="1">
    <citation type="journal article" date="2011" name="Proc. Natl. Acad. Sci. U.S.A.">
        <title>Evolutionary erosion of yeast sex chromosomes by mating-type switching accidents.</title>
        <authorList>
            <person name="Gordon J.L."/>
            <person name="Armisen D."/>
            <person name="Proux-Wera E."/>
            <person name="Oheigeartaigh S.S."/>
            <person name="Byrne K.P."/>
            <person name="Wolfe K.H."/>
        </authorList>
    </citation>
    <scope>NUCLEOTIDE SEQUENCE [LARGE SCALE GENOMIC DNA]</scope>
    <source>
        <strain evidence="16">ATCC MYA-139 / BCRC 22969 / CBS 8797 / CCRC 22969 / KCTC 17520 / NBRC 10181 / NCYC 3082</strain>
    </source>
</reference>
<dbReference type="Pfam" id="PF03656">
    <property type="entry name" value="Pam16"/>
    <property type="match status" value="1"/>
</dbReference>
<evidence type="ECO:0000256" key="4">
    <source>
        <dbReference type="ARBA" id="ARBA00020721"/>
    </source>
</evidence>
<accession>J7S3A8</accession>
<evidence type="ECO:0000256" key="10">
    <source>
        <dbReference type="ARBA" id="ARBA00023136"/>
    </source>
</evidence>
<keyword evidence="9" id="KW-0496">Mitochondrion</keyword>
<dbReference type="InterPro" id="IPR005341">
    <property type="entry name" value="Tim16"/>
</dbReference>
<dbReference type="GO" id="GO:0019904">
    <property type="term" value="F:protein domain specific binding"/>
    <property type="evidence" value="ECO:0007669"/>
    <property type="project" value="EnsemblFungi"/>
</dbReference>
<dbReference type="OMA" id="AKYLIQI"/>
<evidence type="ECO:0000256" key="13">
    <source>
        <dbReference type="ARBA" id="ARBA00031407"/>
    </source>
</evidence>
<dbReference type="InterPro" id="IPR036869">
    <property type="entry name" value="J_dom_sf"/>
</dbReference>
<organism evidence="15 16">
    <name type="scientific">Huiozyma naganishii (strain ATCC MYA-139 / BCRC 22969 / CBS 8797 / KCTC 17520 / NBRC 10181 / NCYC 3082 / Yp74L-3)</name>
    <name type="common">Yeast</name>
    <name type="synonym">Kazachstania naganishii</name>
    <dbReference type="NCBI Taxonomy" id="1071383"/>
    <lineage>
        <taxon>Eukaryota</taxon>
        <taxon>Fungi</taxon>
        <taxon>Dikarya</taxon>
        <taxon>Ascomycota</taxon>
        <taxon>Saccharomycotina</taxon>
        <taxon>Saccharomycetes</taxon>
        <taxon>Saccharomycetales</taxon>
        <taxon>Saccharomycetaceae</taxon>
        <taxon>Huiozyma</taxon>
    </lineage>
</organism>
<dbReference type="GO" id="GO:0001405">
    <property type="term" value="C:PAM complex, Tim23 associated import motor"/>
    <property type="evidence" value="ECO:0007669"/>
    <property type="project" value="EnsemblFungi"/>
</dbReference>
<evidence type="ECO:0000256" key="2">
    <source>
        <dbReference type="ARBA" id="ARBA00008817"/>
    </source>
</evidence>
<dbReference type="eggNOG" id="KOG3442">
    <property type="taxonomic scope" value="Eukaryota"/>
</dbReference>
<dbReference type="HOGENOM" id="CLU_101461_0_1_1"/>
<comment type="subcellular location">
    <subcellularLocation>
        <location evidence="1">Mitochondrion inner membrane</location>
        <topology evidence="1">Peripheral membrane protein</topology>
    </subcellularLocation>
</comment>
<gene>
    <name evidence="15" type="primary">KNAG0B01710</name>
    <name evidence="15" type="ordered locus">KNAG_0B01710</name>
</gene>
<evidence type="ECO:0000313" key="15">
    <source>
        <dbReference type="EMBL" id="CCK68614.1"/>
    </source>
</evidence>
<keyword evidence="8" id="KW-0811">Translocation</keyword>
<dbReference type="PANTHER" id="PTHR12388:SF0">
    <property type="entry name" value="MITOCHONDRIAL IMPORT INNER MEMBRANE TRANSLOCASE SUBUNIT TIM16"/>
    <property type="match status" value="1"/>
</dbReference>
<evidence type="ECO:0000256" key="8">
    <source>
        <dbReference type="ARBA" id="ARBA00023010"/>
    </source>
</evidence>
<comment type="similarity">
    <text evidence="2">Belongs to the TIM16/PAM16 family.</text>
</comment>
<reference evidence="16" key="2">
    <citation type="submission" date="2012-08" db="EMBL/GenBank/DDBJ databases">
        <title>Genome sequence of Kazachstania naganishii.</title>
        <authorList>
            <person name="Gordon J.L."/>
            <person name="Armisen D."/>
            <person name="Proux-Wera E."/>
            <person name="OhEigeartaigh S.S."/>
            <person name="Byrne K.P."/>
            <person name="Wolfe K.H."/>
        </authorList>
    </citation>
    <scope>NUCLEOTIDE SEQUENCE [LARGE SCALE GENOMIC DNA]</scope>
    <source>
        <strain evidence="16">ATCC MYA-139 / BCRC 22969 / CBS 8797 / CCRC 22969 / KCTC 17520 / NBRC 10181 / NCYC 3082</strain>
    </source>
</reference>
<keyword evidence="10" id="KW-0472">Membrane</keyword>
<dbReference type="KEGG" id="kng:KNAG_0B01710"/>
<keyword evidence="7" id="KW-0653">Protein transport</keyword>
<dbReference type="FunFam" id="1.10.287.110:FF:000006">
    <property type="entry name" value="Import inner membrane translocase subunit TIM16"/>
    <property type="match status" value="1"/>
</dbReference>
<dbReference type="GO" id="GO:0030150">
    <property type="term" value="P:protein import into mitochondrial matrix"/>
    <property type="evidence" value="ECO:0007669"/>
    <property type="project" value="EnsemblFungi"/>
</dbReference>
<evidence type="ECO:0000256" key="3">
    <source>
        <dbReference type="ARBA" id="ARBA00013571"/>
    </source>
</evidence>
<dbReference type="AlphaFoldDB" id="J7S3A8"/>
<evidence type="ECO:0000256" key="1">
    <source>
        <dbReference type="ARBA" id="ARBA00004637"/>
    </source>
</evidence>
<dbReference type="STRING" id="1071383.J7S3A8"/>
<keyword evidence="6" id="KW-0999">Mitochondrion inner membrane</keyword>
<dbReference type="OrthoDB" id="10262892at2759"/>
<evidence type="ECO:0000256" key="7">
    <source>
        <dbReference type="ARBA" id="ARBA00022927"/>
    </source>
</evidence>
<dbReference type="Proteomes" id="UP000006310">
    <property type="component" value="Chromosome 2"/>
</dbReference>
<dbReference type="PANTHER" id="PTHR12388">
    <property type="entry name" value="MITOCHONDRIA ASSOCIATED GRANULOCYTE MACROPHAGE CSF SIGNALING MOLECULE"/>
    <property type="match status" value="1"/>
</dbReference>
<keyword evidence="5" id="KW-0813">Transport</keyword>
<comment type="function">
    <text evidence="11">Essential component of the PAM complex, a complex required for the translocation of transit peptide-containing proteins from the inner membrane into the mitochondrial matrix in an ATP-dependent manner. In the complex, it is required to regulate activity of mtHSP70 (SSC1) via its interaction with PAM18/TIM14. May act by positioning PAM18/TIM14 in juxtaposition to mtHSP70 at the translocon to maximize ATPase stimulation.</text>
</comment>
<dbReference type="EMBL" id="HE978315">
    <property type="protein sequence ID" value="CCK68614.1"/>
    <property type="molecule type" value="Genomic_DNA"/>
</dbReference>
<evidence type="ECO:0000256" key="5">
    <source>
        <dbReference type="ARBA" id="ARBA00022448"/>
    </source>
</evidence>
<dbReference type="RefSeq" id="XP_022462860.1">
    <property type="nucleotide sequence ID" value="XM_022611453.1"/>
</dbReference>
<protein>
    <recommendedName>
        <fullName evidence="4">Mitochondrial import inner membrane translocase subunit TIM16</fullName>
    </recommendedName>
    <alternativeName>
        <fullName evidence="3">Mitochondrial import inner membrane translocase subunit tim16</fullName>
    </alternativeName>
    <alternativeName>
        <fullName evidence="12 13">Presequence translocated-associated motor subunit PAM16</fullName>
    </alternativeName>
</protein>
<evidence type="ECO:0000256" key="9">
    <source>
        <dbReference type="ARBA" id="ARBA00023128"/>
    </source>
</evidence>
<dbReference type="Gene3D" id="1.10.287.110">
    <property type="entry name" value="DnaJ domain"/>
    <property type="match status" value="1"/>
</dbReference>
<evidence type="ECO:0000256" key="6">
    <source>
        <dbReference type="ARBA" id="ARBA00022792"/>
    </source>
</evidence>
<evidence type="ECO:0000256" key="12">
    <source>
        <dbReference type="ARBA" id="ARBA00030422"/>
    </source>
</evidence>
<proteinExistence type="inferred from homology"/>
<feature type="region of interest" description="Disordered" evidence="14">
    <location>
        <begin position="119"/>
        <end position="151"/>
    </location>
</feature>
<evidence type="ECO:0000313" key="16">
    <source>
        <dbReference type="Proteomes" id="UP000006310"/>
    </source>
</evidence>
<evidence type="ECO:0000256" key="11">
    <source>
        <dbReference type="ARBA" id="ARBA00025080"/>
    </source>
</evidence>
<sequence length="151" mass="16801">MAHRAIVQVIITGAQVFGKAFAEAYRQASAQSVKQGANEVSRRRGRSAKEEYGGITLDESCKILNFDTAKPEEFLDPERINKKFEYLFGVNDKEKGGSFYLQSKIYRAAERLKWELRQQEAEAKAKETPQGPDGGQASNPSPGGKDTTQQQ</sequence>
<name>J7S3A8_HUIN7</name>
<feature type="compositionally biased region" description="Polar residues" evidence="14">
    <location>
        <begin position="136"/>
        <end position="151"/>
    </location>
</feature>
<dbReference type="GeneID" id="34524264"/>
<keyword evidence="16" id="KW-1185">Reference proteome</keyword>